<reference evidence="3" key="1">
    <citation type="submission" date="2011-02" db="EMBL/GenBank/DDBJ databases">
        <authorList>
            <person name="Aslett M."/>
        </authorList>
    </citation>
    <scope>NUCLEOTIDE SEQUENCE</scope>
    <source>
        <strain evidence="3">Liverpool</strain>
    </source>
</reference>
<gene>
    <name evidence="4" type="ORF">BN1204_062870</name>
    <name evidence="3" type="ORF">NCLIV_062870</name>
</gene>
<evidence type="ECO:0000313" key="5">
    <source>
        <dbReference type="Proteomes" id="UP000007494"/>
    </source>
</evidence>
<name>F0VQ64_NEOCL</name>
<evidence type="ECO:0000313" key="4">
    <source>
        <dbReference type="EMBL" id="CEL70605.1"/>
    </source>
</evidence>
<evidence type="ECO:0000256" key="1">
    <source>
        <dbReference type="SAM" id="MobiDB-lite"/>
    </source>
</evidence>
<dbReference type="AlphaFoldDB" id="F0VQ64"/>
<proteinExistence type="predicted"/>
<feature type="compositionally biased region" description="Basic and acidic residues" evidence="1">
    <location>
        <begin position="359"/>
        <end position="376"/>
    </location>
</feature>
<protein>
    <submittedName>
        <fullName evidence="3">Uncharacterized protein</fullName>
    </submittedName>
</protein>
<reference evidence="4" key="4">
    <citation type="journal article" date="2015" name="PLoS ONE">
        <title>Comprehensive Evaluation of Toxoplasma gondii VEG and Neospora caninum LIV Genomes with Tachyzoite Stage Transcriptome and Proteome Defines Novel Transcript Features.</title>
        <authorList>
            <person name="Ramaprasad A."/>
            <person name="Mourier T."/>
            <person name="Naeem R."/>
            <person name="Malas T.B."/>
            <person name="Moussa E."/>
            <person name="Panigrahi A."/>
            <person name="Vermont S.J."/>
            <person name="Otto T.D."/>
            <person name="Wastling J."/>
            <person name="Pain A."/>
        </authorList>
    </citation>
    <scope>NUCLEOTIDE SEQUENCE</scope>
    <source>
        <strain evidence="4">Liverpool</strain>
    </source>
</reference>
<dbReference type="OMA" id="STREYYY"/>
<dbReference type="OrthoDB" id="332881at2759"/>
<dbReference type="Proteomes" id="UP000007494">
    <property type="component" value="Chromosome XII"/>
</dbReference>
<dbReference type="EMBL" id="FR823393">
    <property type="protein sequence ID" value="CBZ55861.1"/>
    <property type="molecule type" value="Genomic_DNA"/>
</dbReference>
<feature type="region of interest" description="Disordered" evidence="1">
    <location>
        <begin position="68"/>
        <end position="89"/>
    </location>
</feature>
<feature type="chain" id="PRO_5007655324" evidence="2">
    <location>
        <begin position="21"/>
        <end position="410"/>
    </location>
</feature>
<reference evidence="5" key="3">
    <citation type="journal article" date="2012" name="PLoS Pathog.">
        <title>Comparative genomics of the apicomplexan parasites Toxoplasma gondii and Neospora caninum: Coccidia differing in host range and transmission strategy.</title>
        <authorList>
            <person name="Reid A.J."/>
            <person name="Vermont S.J."/>
            <person name="Cotton J.A."/>
            <person name="Harris D."/>
            <person name="Hill-Cawthorne G.A."/>
            <person name="Konen-Waisman S."/>
            <person name="Latham S.M."/>
            <person name="Mourier T."/>
            <person name="Norton R."/>
            <person name="Quail M.A."/>
            <person name="Sanders M."/>
            <person name="Shanmugam D."/>
            <person name="Sohal A."/>
            <person name="Wasmuth J.D."/>
            <person name="Brunk B."/>
            <person name="Grigg M.E."/>
            <person name="Howard J.C."/>
            <person name="Parkinson J."/>
            <person name="Roos D.S."/>
            <person name="Trees A.J."/>
            <person name="Berriman M."/>
            <person name="Pain A."/>
            <person name="Wastling J.M."/>
        </authorList>
    </citation>
    <scope>NUCLEOTIDE SEQUENCE [LARGE SCALE GENOMIC DNA]</scope>
    <source>
        <strain evidence="5">Liverpool</strain>
    </source>
</reference>
<keyword evidence="5" id="KW-1185">Reference proteome</keyword>
<dbReference type="RefSeq" id="XP_003885887.1">
    <property type="nucleotide sequence ID" value="XM_003885838.1"/>
</dbReference>
<dbReference type="GeneID" id="13445084"/>
<reference evidence="3" key="2">
    <citation type="submission" date="2011-03" db="EMBL/GenBank/DDBJ databases">
        <title>Comparative genomics and transcriptomics of Neospora caninum and Toxoplasma gondii.</title>
        <authorList>
            <person name="Reid A.J."/>
            <person name="Sohal A."/>
            <person name="Harris D."/>
            <person name="Quail M."/>
            <person name="Sanders M."/>
            <person name="Berriman M."/>
            <person name="Wastling J.M."/>
            <person name="Pain A."/>
        </authorList>
    </citation>
    <scope>NUCLEOTIDE SEQUENCE</scope>
    <source>
        <strain evidence="3">Liverpool</strain>
    </source>
</reference>
<feature type="signal peptide" evidence="2">
    <location>
        <begin position="1"/>
        <end position="20"/>
    </location>
</feature>
<evidence type="ECO:0000256" key="2">
    <source>
        <dbReference type="SAM" id="SignalP"/>
    </source>
</evidence>
<accession>F0VQ64</accession>
<dbReference type="InParanoid" id="F0VQ64"/>
<keyword evidence="2" id="KW-0732">Signal</keyword>
<dbReference type="eggNOG" id="ENOG502QZKS">
    <property type="taxonomic scope" value="Eukaryota"/>
</dbReference>
<dbReference type="EMBL" id="LN714487">
    <property type="protein sequence ID" value="CEL70605.1"/>
    <property type="molecule type" value="Genomic_DNA"/>
</dbReference>
<dbReference type="VEuPathDB" id="ToxoDB:NCLIV_062870"/>
<sequence>MKLLATIGLLAVLVPGAVFAASEVAALQRQNAAAEAEGIDISSEAEVSDAFSEDATDESPSAAAKYVQSKGEKNLESSASMRQAGRSRKRGYNYVVTPPSYYTTSRSSYSKMDSYSVPWSTPTTYSKSDYELSPNTYYYPSTKTQYTSDSYTAPLSTKSDSISGFSYRTTYRPAVAYYNRPITTYISRSTDYGPYSKSASDFSTREYYYRPRTAVYRPVSYYAPSKTETTYSKDSDFDSYSLDSELTKGYYSRTSYRPTTWTTYEYRPSSYSLADSKGYELEEYGPSTYYTNTYYSRPAYYTQRAKPAVYRTTYGRPTTTYTYPLVTRTTRLLRNRQPALKEDQGGTKAPTAADTAAEEASRSREEEARVQVESPDKPVASKTSSADESKDPAVQMATEPSLPGVEELAQ</sequence>
<evidence type="ECO:0000313" key="3">
    <source>
        <dbReference type="EMBL" id="CBZ55861.1"/>
    </source>
</evidence>
<organism evidence="3 5">
    <name type="scientific">Neospora caninum (strain Liverpool)</name>
    <dbReference type="NCBI Taxonomy" id="572307"/>
    <lineage>
        <taxon>Eukaryota</taxon>
        <taxon>Sar</taxon>
        <taxon>Alveolata</taxon>
        <taxon>Apicomplexa</taxon>
        <taxon>Conoidasida</taxon>
        <taxon>Coccidia</taxon>
        <taxon>Eucoccidiorida</taxon>
        <taxon>Eimeriorina</taxon>
        <taxon>Sarcocystidae</taxon>
        <taxon>Neospora</taxon>
    </lineage>
</organism>
<feature type="region of interest" description="Disordered" evidence="1">
    <location>
        <begin position="336"/>
        <end position="410"/>
    </location>
</feature>